<accession>A0A0B2V1E9</accession>
<dbReference type="OrthoDB" id="5784079at2759"/>
<sequence>MTQPNRNDSPAGTGNRAEMGSQTKLIQLWHSESSMEQETTQQCALPFPSKYGRIDKRYRFSDRASLTSLFMDYPLYDNRYPRQFPYGRRLNVPTEQSALAAHEVNRYYGYKALPEVVLLCIFKYMHPVDLVNGVSRVSKHWNALAKTPALYQESRNHIEKLCLVYESNVFVDVLPDCMPNVKALDIGFFREMAKNVDKLTSCFPSVEMLYMDNVGKINSDVADKLFSETSFKRLRRLCLNVDGGIVDDMMQKLYAWNRPLELLNTCGVANTSLLRNSPITSTLTQLYLNGFMQTAELSIIGQFRNLTTFSLISALYMESEELLQLKSLYNLEHLHLDCCGEDCDASPEAIAEFFRLPSESASNFFPYRLKYLRMSDCHPFYFEAAQELVKSCPQLESLNVAWNQFMGEEALSLFIKNLSNLRFLNIGGLGEMKCEALCEISDDELPKLRFLSLHNTKVSEEILQRINLRRPNLFITNRSDYFINWGMRNGELHFNKEFRGDINAVLNDLAEIDGFCCMHPVI</sequence>
<dbReference type="GO" id="GO:0019005">
    <property type="term" value="C:SCF ubiquitin ligase complex"/>
    <property type="evidence" value="ECO:0007669"/>
    <property type="project" value="TreeGrafter"/>
</dbReference>
<evidence type="ECO:0000259" key="1">
    <source>
        <dbReference type="PROSITE" id="PS50181"/>
    </source>
</evidence>
<dbReference type="Proteomes" id="UP000031036">
    <property type="component" value="Unassembled WGS sequence"/>
</dbReference>
<dbReference type="InterPro" id="IPR001810">
    <property type="entry name" value="F-box_dom"/>
</dbReference>
<dbReference type="PROSITE" id="PS50181">
    <property type="entry name" value="FBOX"/>
    <property type="match status" value="1"/>
</dbReference>
<comment type="caution">
    <text evidence="2">The sequence shown here is derived from an EMBL/GenBank/DDBJ whole genome shotgun (WGS) entry which is preliminary data.</text>
</comment>
<protein>
    <recommendedName>
        <fullName evidence="1">F-box domain-containing protein</fullName>
    </recommendedName>
</protein>
<dbReference type="GO" id="GO:0031146">
    <property type="term" value="P:SCF-dependent proteasomal ubiquitin-dependent protein catabolic process"/>
    <property type="evidence" value="ECO:0007669"/>
    <property type="project" value="TreeGrafter"/>
</dbReference>
<dbReference type="OMA" id="LWHSESS"/>
<dbReference type="EMBL" id="JPKZ01002765">
    <property type="protein sequence ID" value="KHN75294.1"/>
    <property type="molecule type" value="Genomic_DNA"/>
</dbReference>
<dbReference type="InterPro" id="IPR036047">
    <property type="entry name" value="F-box-like_dom_sf"/>
</dbReference>
<proteinExistence type="predicted"/>
<evidence type="ECO:0000313" key="3">
    <source>
        <dbReference type="Proteomes" id="UP000031036"/>
    </source>
</evidence>
<reference evidence="2 3" key="1">
    <citation type="submission" date="2014-11" db="EMBL/GenBank/DDBJ databases">
        <title>Genetic blueprint of the zoonotic pathogen Toxocara canis.</title>
        <authorList>
            <person name="Zhu X.-Q."/>
            <person name="Korhonen P.K."/>
            <person name="Cai H."/>
            <person name="Young N.D."/>
            <person name="Nejsum P."/>
            <person name="von Samson-Himmelstjerna G."/>
            <person name="Boag P.R."/>
            <person name="Tan P."/>
            <person name="Li Q."/>
            <person name="Min J."/>
            <person name="Yang Y."/>
            <person name="Wang X."/>
            <person name="Fang X."/>
            <person name="Hall R.S."/>
            <person name="Hofmann A."/>
            <person name="Sternberg P.W."/>
            <person name="Jex A.R."/>
            <person name="Gasser R.B."/>
        </authorList>
    </citation>
    <scope>NUCLEOTIDE SEQUENCE [LARGE SCALE GENOMIC DNA]</scope>
    <source>
        <strain evidence="2">PN_DK_2014</strain>
    </source>
</reference>
<feature type="domain" description="F-box" evidence="1">
    <location>
        <begin position="107"/>
        <end position="154"/>
    </location>
</feature>
<name>A0A0B2V1E9_TOXCA</name>
<dbReference type="Gene3D" id="1.20.1280.50">
    <property type="match status" value="1"/>
</dbReference>
<dbReference type="SUPFAM" id="SSF81383">
    <property type="entry name" value="F-box domain"/>
    <property type="match status" value="1"/>
</dbReference>
<dbReference type="SUPFAM" id="SSF52047">
    <property type="entry name" value="RNI-like"/>
    <property type="match status" value="1"/>
</dbReference>
<keyword evidence="3" id="KW-1185">Reference proteome</keyword>
<dbReference type="Gene3D" id="3.80.10.10">
    <property type="entry name" value="Ribonuclease Inhibitor"/>
    <property type="match status" value="1"/>
</dbReference>
<organism evidence="2 3">
    <name type="scientific">Toxocara canis</name>
    <name type="common">Canine roundworm</name>
    <dbReference type="NCBI Taxonomy" id="6265"/>
    <lineage>
        <taxon>Eukaryota</taxon>
        <taxon>Metazoa</taxon>
        <taxon>Ecdysozoa</taxon>
        <taxon>Nematoda</taxon>
        <taxon>Chromadorea</taxon>
        <taxon>Rhabditida</taxon>
        <taxon>Spirurina</taxon>
        <taxon>Ascaridomorpha</taxon>
        <taxon>Ascaridoidea</taxon>
        <taxon>Toxocaridae</taxon>
        <taxon>Toxocara</taxon>
    </lineage>
</organism>
<evidence type="ECO:0000313" key="2">
    <source>
        <dbReference type="EMBL" id="KHN75294.1"/>
    </source>
</evidence>
<dbReference type="InterPro" id="IPR032675">
    <property type="entry name" value="LRR_dom_sf"/>
</dbReference>
<dbReference type="Pfam" id="PF12937">
    <property type="entry name" value="F-box-like"/>
    <property type="match status" value="1"/>
</dbReference>
<dbReference type="CDD" id="cd09917">
    <property type="entry name" value="F-box_SF"/>
    <property type="match status" value="1"/>
</dbReference>
<dbReference type="AlphaFoldDB" id="A0A0B2V1E9"/>
<dbReference type="PANTHER" id="PTHR13318">
    <property type="entry name" value="PARTNER OF PAIRED, ISOFORM B-RELATED"/>
    <property type="match status" value="1"/>
</dbReference>
<dbReference type="STRING" id="6265.A0A0B2V1E9"/>
<gene>
    <name evidence="2" type="ORF">Tcan_13378</name>
</gene>